<keyword evidence="7 18" id="KW-0028">Amino-acid biosynthesis</keyword>
<evidence type="ECO:0000256" key="17">
    <source>
        <dbReference type="PIRSR" id="PIRSR000098-2"/>
    </source>
</evidence>
<dbReference type="EC" id="1.1.1.3" evidence="5 18"/>
<dbReference type="InterPro" id="IPR001342">
    <property type="entry name" value="HDH_cat"/>
</dbReference>
<dbReference type="EMBL" id="MNTG01000033">
    <property type="protein sequence ID" value="OLA37096.1"/>
    <property type="molecule type" value="Genomic_DNA"/>
</dbReference>
<dbReference type="NCBIfam" id="NF004976">
    <property type="entry name" value="PRK06349.1"/>
    <property type="match status" value="1"/>
</dbReference>
<dbReference type="PROSITE" id="PS51671">
    <property type="entry name" value="ACT"/>
    <property type="match status" value="1"/>
</dbReference>
<keyword evidence="8 18" id="KW-0791">Threonine biosynthesis</keyword>
<keyword evidence="10 17" id="KW-0521">NADP</keyword>
<keyword evidence="9" id="KW-0479">Metal-binding</keyword>
<dbReference type="PROSITE" id="PS01042">
    <property type="entry name" value="HOMOSER_DHGENASE"/>
    <property type="match status" value="1"/>
</dbReference>
<dbReference type="Pfam" id="PF01842">
    <property type="entry name" value="ACT"/>
    <property type="match status" value="1"/>
</dbReference>
<keyword evidence="12" id="KW-0520">NAD</keyword>
<dbReference type="InterPro" id="IPR002912">
    <property type="entry name" value="ACT_dom"/>
</dbReference>
<evidence type="ECO:0000256" key="19">
    <source>
        <dbReference type="RuleBase" id="RU004171"/>
    </source>
</evidence>
<dbReference type="Pfam" id="PF00742">
    <property type="entry name" value="Homoserine_dh"/>
    <property type="match status" value="1"/>
</dbReference>
<accession>A0A1Q6R432</accession>
<evidence type="ECO:0000256" key="14">
    <source>
        <dbReference type="ARBA" id="ARBA00023167"/>
    </source>
</evidence>
<dbReference type="Gene3D" id="3.40.50.720">
    <property type="entry name" value="NAD(P)-binding Rossmann-like Domain"/>
    <property type="match status" value="1"/>
</dbReference>
<evidence type="ECO:0000313" key="21">
    <source>
        <dbReference type="Proteomes" id="UP000186777"/>
    </source>
</evidence>
<feature type="active site" description="Proton donor" evidence="16">
    <location>
        <position position="206"/>
    </location>
</feature>
<dbReference type="Gene3D" id="3.30.360.10">
    <property type="entry name" value="Dihydrodipicolinate Reductase, domain 2"/>
    <property type="match status" value="1"/>
</dbReference>
<comment type="catalytic activity">
    <reaction evidence="15">
        <text>L-homoserine + NADP(+) = L-aspartate 4-semialdehyde + NADPH + H(+)</text>
        <dbReference type="Rhea" id="RHEA:15761"/>
        <dbReference type="ChEBI" id="CHEBI:15378"/>
        <dbReference type="ChEBI" id="CHEBI:57476"/>
        <dbReference type="ChEBI" id="CHEBI:57783"/>
        <dbReference type="ChEBI" id="CHEBI:58349"/>
        <dbReference type="ChEBI" id="CHEBI:537519"/>
        <dbReference type="EC" id="1.1.1.3"/>
    </reaction>
    <physiologicalReaction direction="right-to-left" evidence="15">
        <dbReference type="Rhea" id="RHEA:15763"/>
    </physiologicalReaction>
</comment>
<dbReference type="SUPFAM" id="SSF55347">
    <property type="entry name" value="Glyceraldehyde-3-phosphate dehydrogenase-like, C-terminal domain"/>
    <property type="match status" value="1"/>
</dbReference>
<comment type="pathway">
    <text evidence="2 18">Amino-acid biosynthesis; L-threonine biosynthesis; L-threonine from L-aspartate: step 3/5.</text>
</comment>
<evidence type="ECO:0000256" key="1">
    <source>
        <dbReference type="ARBA" id="ARBA00001920"/>
    </source>
</evidence>
<comment type="similarity">
    <text evidence="4 19">Belongs to the homoserine dehydrogenase family.</text>
</comment>
<feature type="binding site" evidence="17">
    <location>
        <position position="106"/>
    </location>
    <ligand>
        <name>NADPH</name>
        <dbReference type="ChEBI" id="CHEBI:57783"/>
    </ligand>
</feature>
<evidence type="ECO:0000256" key="12">
    <source>
        <dbReference type="ARBA" id="ARBA00023027"/>
    </source>
</evidence>
<dbReference type="SUPFAM" id="SSF55021">
    <property type="entry name" value="ACT-like"/>
    <property type="match status" value="1"/>
</dbReference>
<evidence type="ECO:0000256" key="5">
    <source>
        <dbReference type="ARBA" id="ARBA00013213"/>
    </source>
</evidence>
<evidence type="ECO:0000256" key="11">
    <source>
        <dbReference type="ARBA" id="ARBA00023002"/>
    </source>
</evidence>
<dbReference type="Proteomes" id="UP000186777">
    <property type="component" value="Unassembled WGS sequence"/>
</dbReference>
<gene>
    <name evidence="20" type="ORF">BHW43_07415</name>
</gene>
<evidence type="ECO:0000256" key="7">
    <source>
        <dbReference type="ARBA" id="ARBA00022605"/>
    </source>
</evidence>
<feature type="binding site" evidence="17">
    <location>
        <position position="191"/>
    </location>
    <ligand>
        <name>L-homoserine</name>
        <dbReference type="ChEBI" id="CHEBI:57476"/>
    </ligand>
</feature>
<evidence type="ECO:0000256" key="16">
    <source>
        <dbReference type="PIRSR" id="PIRSR000098-1"/>
    </source>
</evidence>
<dbReference type="InterPro" id="IPR019811">
    <property type="entry name" value="HDH_CS"/>
</dbReference>
<evidence type="ECO:0000256" key="9">
    <source>
        <dbReference type="ARBA" id="ARBA00022723"/>
    </source>
</evidence>
<proteinExistence type="inferred from homology"/>
<feature type="binding site" evidence="17">
    <location>
        <begin position="10"/>
        <end position="17"/>
    </location>
    <ligand>
        <name>NADP(+)</name>
        <dbReference type="ChEBI" id="CHEBI:58349"/>
    </ligand>
</feature>
<dbReference type="GO" id="GO:0050661">
    <property type="term" value="F:NADP binding"/>
    <property type="evidence" value="ECO:0007669"/>
    <property type="project" value="InterPro"/>
</dbReference>
<dbReference type="GO" id="GO:0009086">
    <property type="term" value="P:methionine biosynthetic process"/>
    <property type="evidence" value="ECO:0007669"/>
    <property type="project" value="UniProtKB-KW"/>
</dbReference>
<protein>
    <recommendedName>
        <fullName evidence="6 18">Homoserine dehydrogenase</fullName>
        <ecNumber evidence="5 18">1.1.1.3</ecNumber>
    </recommendedName>
</protein>
<evidence type="ECO:0000256" key="6">
    <source>
        <dbReference type="ARBA" id="ARBA00013376"/>
    </source>
</evidence>
<organism evidence="20 21">
    <name type="scientific">Phascolarctobacterium succinatutens</name>
    <dbReference type="NCBI Taxonomy" id="626940"/>
    <lineage>
        <taxon>Bacteria</taxon>
        <taxon>Bacillati</taxon>
        <taxon>Bacillota</taxon>
        <taxon>Negativicutes</taxon>
        <taxon>Acidaminococcales</taxon>
        <taxon>Acidaminococcaceae</taxon>
        <taxon>Phascolarctobacterium</taxon>
    </lineage>
</organism>
<dbReference type="GO" id="GO:0009088">
    <property type="term" value="P:threonine biosynthetic process"/>
    <property type="evidence" value="ECO:0007669"/>
    <property type="project" value="UniProtKB-UniPathway"/>
</dbReference>
<comment type="caution">
    <text evidence="20">The sequence shown here is derived from an EMBL/GenBank/DDBJ whole genome shotgun (WGS) entry which is preliminary data.</text>
</comment>
<dbReference type="InterPro" id="IPR036291">
    <property type="entry name" value="NAD(P)-bd_dom_sf"/>
</dbReference>
<name>A0A1Q6R432_9FIRM</name>
<comment type="pathway">
    <text evidence="3 18">Amino-acid biosynthesis; L-methionine biosynthesis via de novo pathway; L-homoserine from L-aspartate: step 3/3.</text>
</comment>
<sequence length="434" mass="46631">MKDFVNVGLLGAGTVGGGVLKVLEKNAEKIAKEVGKPVRITKVLDRHVDRLKQEYGDKYIFTDNADEVLEDKDIDIIVELLGREHPAKEFIARAFANGKHVVTANKDVLAKFGSELFPLAHEHNCDFMFEASVCGGIPIIGPMKTSMAANQITSIMGIVNGTTNYMLSKMANEHLDYDEVLKEAQAKGYAESDPTADVGGLDAARKITILASIAFNTRFNLDDVQVEGIESIEACDIKYATDLGYAVKLLAIAKNDPENGVSLRVNPTMIPLSHPLAGVNGVYNAVFVNGDAIGEAMFLGLGAGRLPTASSVCGDIIDIARNMQHKSTGRISCTCFEEKRLCPPDKMSAPAYIRLQVADKPGALAAIAAAFGAQNVSLRNVVQTNDVLSNKAEIVVITHSVSEANLQMALQILRVLPVVEAISCVIRVEDSHLA</sequence>
<evidence type="ECO:0000256" key="18">
    <source>
        <dbReference type="RuleBase" id="RU000579"/>
    </source>
</evidence>
<evidence type="ECO:0000256" key="15">
    <source>
        <dbReference type="ARBA" id="ARBA00048841"/>
    </source>
</evidence>
<dbReference type="Pfam" id="PF03447">
    <property type="entry name" value="NAD_binding_3"/>
    <property type="match status" value="1"/>
</dbReference>
<evidence type="ECO:0000256" key="2">
    <source>
        <dbReference type="ARBA" id="ARBA00005056"/>
    </source>
</evidence>
<evidence type="ECO:0000256" key="10">
    <source>
        <dbReference type="ARBA" id="ARBA00022857"/>
    </source>
</evidence>
<keyword evidence="11 18" id="KW-0560">Oxidoreductase</keyword>
<evidence type="ECO:0000313" key="20">
    <source>
        <dbReference type="EMBL" id="OLA37096.1"/>
    </source>
</evidence>
<comment type="cofactor">
    <cofactor evidence="1">
        <name>a metal cation</name>
        <dbReference type="ChEBI" id="CHEBI:25213"/>
    </cofactor>
</comment>
<dbReference type="InterPro" id="IPR005106">
    <property type="entry name" value="Asp/hSer_DH_NAD-bd"/>
</dbReference>
<dbReference type="CDD" id="cd04881">
    <property type="entry name" value="ACT_HSDH-Hom"/>
    <property type="match status" value="1"/>
</dbReference>
<dbReference type="InterPro" id="IPR045865">
    <property type="entry name" value="ACT-like_dom_sf"/>
</dbReference>
<evidence type="ECO:0000256" key="3">
    <source>
        <dbReference type="ARBA" id="ARBA00005062"/>
    </source>
</evidence>
<dbReference type="SUPFAM" id="SSF51735">
    <property type="entry name" value="NAD(P)-binding Rossmann-fold domains"/>
    <property type="match status" value="1"/>
</dbReference>
<dbReference type="FunFam" id="3.40.50.720:FF:000062">
    <property type="entry name" value="Homoserine dehydrogenase"/>
    <property type="match status" value="1"/>
</dbReference>
<evidence type="ECO:0000256" key="8">
    <source>
        <dbReference type="ARBA" id="ARBA00022697"/>
    </source>
</evidence>
<keyword evidence="13" id="KW-0915">Sodium</keyword>
<dbReference type="STRING" id="626940.BHW43_07415"/>
<dbReference type="GO" id="GO:0046872">
    <property type="term" value="F:metal ion binding"/>
    <property type="evidence" value="ECO:0007669"/>
    <property type="project" value="UniProtKB-KW"/>
</dbReference>
<dbReference type="UniPathway" id="UPA00051">
    <property type="reaction ID" value="UER00465"/>
</dbReference>
<keyword evidence="14 18" id="KW-0486">Methionine biosynthesis</keyword>
<dbReference type="PIRSF" id="PIRSF000098">
    <property type="entry name" value="Homoser_dehydrog"/>
    <property type="match status" value="1"/>
</dbReference>
<dbReference type="Gene3D" id="3.30.70.260">
    <property type="match status" value="1"/>
</dbReference>
<dbReference type="FunFam" id="3.30.360.10:FF:000005">
    <property type="entry name" value="Homoserine dehydrogenase"/>
    <property type="match status" value="1"/>
</dbReference>
<dbReference type="PANTHER" id="PTHR43331:SF1">
    <property type="entry name" value="HOMOSERINE DEHYDROGENASE"/>
    <property type="match status" value="1"/>
</dbReference>
<reference evidence="20 21" key="1">
    <citation type="journal article" date="2016" name="Nat. Biotechnol.">
        <title>Measurement of bacterial replication rates in microbial communities.</title>
        <authorList>
            <person name="Brown C.T."/>
            <person name="Olm M.R."/>
            <person name="Thomas B.C."/>
            <person name="Banfield J.F."/>
        </authorList>
    </citation>
    <scope>NUCLEOTIDE SEQUENCE [LARGE SCALE GENOMIC DNA]</scope>
    <source>
        <strain evidence="20">46_33</strain>
    </source>
</reference>
<dbReference type="GO" id="GO:0004412">
    <property type="term" value="F:homoserine dehydrogenase activity"/>
    <property type="evidence" value="ECO:0007669"/>
    <property type="project" value="UniProtKB-EC"/>
</dbReference>
<dbReference type="RefSeq" id="WP_299822895.1">
    <property type="nucleotide sequence ID" value="NZ_CAUEMR010000033.1"/>
</dbReference>
<dbReference type="UniPathway" id="UPA00050">
    <property type="reaction ID" value="UER00063"/>
</dbReference>
<dbReference type="PANTHER" id="PTHR43331">
    <property type="entry name" value="HOMOSERINE DEHYDROGENASE"/>
    <property type="match status" value="1"/>
</dbReference>
<evidence type="ECO:0000256" key="4">
    <source>
        <dbReference type="ARBA" id="ARBA00006753"/>
    </source>
</evidence>
<dbReference type="InterPro" id="IPR016204">
    <property type="entry name" value="HDH"/>
</dbReference>
<evidence type="ECO:0000256" key="13">
    <source>
        <dbReference type="ARBA" id="ARBA00023053"/>
    </source>
</evidence>
<dbReference type="AlphaFoldDB" id="A0A1Q6R432"/>